<dbReference type="PANTHER" id="PTHR21348:SF2">
    <property type="entry name" value="SULFIREDOXIN-1"/>
    <property type="match status" value="1"/>
</dbReference>
<dbReference type="OrthoDB" id="10023328at2759"/>
<keyword evidence="6 10" id="KW-0049">Antioxidant</keyword>
<gene>
    <name evidence="17" type="ORF">JXQ802_LOCUS42113</name>
    <name evidence="18" type="ORF">OTI717_LOCUS22266</name>
    <name evidence="15" type="ORF">PYM288_LOCUS27217</name>
    <name evidence="16" type="ORF">RFH988_LOCUS35347</name>
</gene>
<evidence type="ECO:0000313" key="17">
    <source>
        <dbReference type="EMBL" id="CAF1529244.1"/>
    </source>
</evidence>
<keyword evidence="8 12" id="KW-1015">Disulfide bond</keyword>
<evidence type="ECO:0000256" key="2">
    <source>
        <dbReference type="ARBA" id="ARBA00013055"/>
    </source>
</evidence>
<proteinExistence type="inferred from homology"/>
<evidence type="ECO:0000256" key="4">
    <source>
        <dbReference type="ARBA" id="ARBA00022741"/>
    </source>
</evidence>
<evidence type="ECO:0000256" key="9">
    <source>
        <dbReference type="ARBA" id="ARBA00047514"/>
    </source>
</evidence>
<dbReference type="InterPro" id="IPR003115">
    <property type="entry name" value="ParB_N"/>
</dbReference>
<feature type="region of interest" description="Disordered" evidence="13">
    <location>
        <begin position="1"/>
        <end position="24"/>
    </location>
</feature>
<evidence type="ECO:0000256" key="3">
    <source>
        <dbReference type="ARBA" id="ARBA00022481"/>
    </source>
</evidence>
<dbReference type="Gene3D" id="3.90.1530.10">
    <property type="entry name" value="Conserved hypothetical protein from pyrococcus furiosus pfu- 392566-001, ParB domain"/>
    <property type="match status" value="1"/>
</dbReference>
<evidence type="ECO:0000313" key="19">
    <source>
        <dbReference type="Proteomes" id="UP000663854"/>
    </source>
</evidence>
<accession>A0A814ZTR1</accession>
<dbReference type="Proteomes" id="UP000663870">
    <property type="component" value="Unassembled WGS sequence"/>
</dbReference>
<evidence type="ECO:0000313" key="20">
    <source>
        <dbReference type="Proteomes" id="UP000663870"/>
    </source>
</evidence>
<dbReference type="Proteomes" id="UP000663882">
    <property type="component" value="Unassembled WGS sequence"/>
</dbReference>
<evidence type="ECO:0000256" key="1">
    <source>
        <dbReference type="ARBA" id="ARBA00009609"/>
    </source>
</evidence>
<dbReference type="AlphaFoldDB" id="A0A814ZTR1"/>
<evidence type="ECO:0000256" key="11">
    <source>
        <dbReference type="PIRSR" id="PIRSR017267-1"/>
    </source>
</evidence>
<comment type="similarity">
    <text evidence="1 10">Belongs to the sulfiredoxin family.</text>
</comment>
<dbReference type="Proteomes" id="UP000663854">
    <property type="component" value="Unassembled WGS sequence"/>
</dbReference>
<evidence type="ECO:0000313" key="15">
    <source>
        <dbReference type="EMBL" id="CAF1247747.1"/>
    </source>
</evidence>
<dbReference type="PANTHER" id="PTHR21348">
    <property type="match status" value="1"/>
</dbReference>
<dbReference type="InterPro" id="IPR016692">
    <property type="entry name" value="Sulfiredoxin"/>
</dbReference>
<dbReference type="InterPro" id="IPR036086">
    <property type="entry name" value="ParB/Sulfiredoxin_sf"/>
</dbReference>
<dbReference type="EMBL" id="CAJNOO010005333">
    <property type="protein sequence ID" value="CAF1414166.1"/>
    <property type="molecule type" value="Genomic_DNA"/>
</dbReference>
<protein>
    <recommendedName>
        <fullName evidence="2 10">Sulfiredoxin</fullName>
        <ecNumber evidence="2 10">1.8.98.2</ecNumber>
    </recommendedName>
</protein>
<dbReference type="EMBL" id="CAJNOH010001758">
    <property type="protein sequence ID" value="CAF1247747.1"/>
    <property type="molecule type" value="Genomic_DNA"/>
</dbReference>
<dbReference type="SUPFAM" id="SSF110849">
    <property type="entry name" value="ParB/Sulfiredoxin"/>
    <property type="match status" value="1"/>
</dbReference>
<dbReference type="FunFam" id="3.90.1530.10:FF:000001">
    <property type="entry name" value="Sulfiredoxin"/>
    <property type="match status" value="1"/>
</dbReference>
<dbReference type="GO" id="GO:0005524">
    <property type="term" value="F:ATP binding"/>
    <property type="evidence" value="ECO:0007669"/>
    <property type="project" value="UniProtKB-KW"/>
</dbReference>
<feature type="binding site" evidence="11">
    <location>
        <begin position="85"/>
        <end position="88"/>
    </location>
    <ligand>
        <name>ATP</name>
        <dbReference type="ChEBI" id="CHEBI:30616"/>
    </ligand>
</feature>
<dbReference type="SMART" id="SM00470">
    <property type="entry name" value="ParB"/>
    <property type="match status" value="1"/>
</dbReference>
<dbReference type="GO" id="GO:0034599">
    <property type="term" value="P:cellular response to oxidative stress"/>
    <property type="evidence" value="ECO:0007669"/>
    <property type="project" value="TreeGrafter"/>
</dbReference>
<dbReference type="GO" id="GO:0032542">
    <property type="term" value="F:sulfiredoxin activity"/>
    <property type="evidence" value="ECO:0007669"/>
    <property type="project" value="UniProtKB-EC"/>
</dbReference>
<feature type="compositionally biased region" description="Low complexity" evidence="13">
    <location>
        <begin position="1"/>
        <end position="21"/>
    </location>
</feature>
<keyword evidence="7 10" id="KW-0560">Oxidoreductase</keyword>
<evidence type="ECO:0000256" key="12">
    <source>
        <dbReference type="PIRSR" id="PIRSR017267-2"/>
    </source>
</evidence>
<evidence type="ECO:0000259" key="14">
    <source>
        <dbReference type="SMART" id="SM00470"/>
    </source>
</evidence>
<evidence type="ECO:0000256" key="8">
    <source>
        <dbReference type="ARBA" id="ARBA00023157"/>
    </source>
</evidence>
<reference evidence="15" key="1">
    <citation type="submission" date="2021-02" db="EMBL/GenBank/DDBJ databases">
        <authorList>
            <person name="Nowell W R."/>
        </authorList>
    </citation>
    <scope>NUCLEOTIDE SEQUENCE</scope>
</reference>
<dbReference type="EMBL" id="CAJNOL010002791">
    <property type="protein sequence ID" value="CAF1529244.1"/>
    <property type="molecule type" value="Genomic_DNA"/>
</dbReference>
<comment type="catalytic activity">
    <reaction evidence="9 10">
        <text>S-hydroxy-S-oxy-L-cysteinyl-[peroxiredoxin] + [protein]-dithiol + ATP = S-hydroxy-L-cysteinyl-[peroxiredoxin] + [protein]-disulfide + ADP + phosphate</text>
        <dbReference type="Rhea" id="RHEA:17545"/>
        <dbReference type="Rhea" id="RHEA-COMP:10593"/>
        <dbReference type="Rhea" id="RHEA-COMP:10594"/>
        <dbReference type="Rhea" id="RHEA-COMP:13681"/>
        <dbReference type="Rhea" id="RHEA-COMP:17976"/>
        <dbReference type="ChEBI" id="CHEBI:29950"/>
        <dbReference type="ChEBI" id="CHEBI:30616"/>
        <dbReference type="ChEBI" id="CHEBI:43474"/>
        <dbReference type="ChEBI" id="CHEBI:50058"/>
        <dbReference type="ChEBI" id="CHEBI:61973"/>
        <dbReference type="ChEBI" id="CHEBI:61974"/>
        <dbReference type="ChEBI" id="CHEBI:456216"/>
        <dbReference type="EC" id="1.8.98.2"/>
    </reaction>
</comment>
<evidence type="ECO:0000256" key="13">
    <source>
        <dbReference type="SAM" id="MobiDB-lite"/>
    </source>
</evidence>
<evidence type="ECO:0000256" key="10">
    <source>
        <dbReference type="PIRNR" id="PIRNR017267"/>
    </source>
</evidence>
<evidence type="ECO:0000313" key="18">
    <source>
        <dbReference type="EMBL" id="CAF3871730.1"/>
    </source>
</evidence>
<dbReference type="Pfam" id="PF02195">
    <property type="entry name" value="ParB_N"/>
    <property type="match status" value="1"/>
</dbReference>
<dbReference type="EC" id="1.8.98.2" evidence="2 10"/>
<keyword evidence="20" id="KW-1185">Reference proteome</keyword>
<evidence type="ECO:0000256" key="7">
    <source>
        <dbReference type="ARBA" id="ARBA00023002"/>
    </source>
</evidence>
<keyword evidence="4 10" id="KW-0547">Nucleotide-binding</keyword>
<evidence type="ECO:0000313" key="16">
    <source>
        <dbReference type="EMBL" id="CAF1414166.1"/>
    </source>
</evidence>
<organism evidence="15 19">
    <name type="scientific">Rotaria sordida</name>
    <dbReference type="NCBI Taxonomy" id="392033"/>
    <lineage>
        <taxon>Eukaryota</taxon>
        <taxon>Metazoa</taxon>
        <taxon>Spiralia</taxon>
        <taxon>Gnathifera</taxon>
        <taxon>Rotifera</taxon>
        <taxon>Eurotatoria</taxon>
        <taxon>Bdelloidea</taxon>
        <taxon>Philodinida</taxon>
        <taxon>Philodinidae</taxon>
        <taxon>Rotaria</taxon>
    </lineage>
</organism>
<dbReference type="CDD" id="cd16395">
    <property type="entry name" value="Srx"/>
    <property type="match status" value="1"/>
</dbReference>
<keyword evidence="3" id="KW-0488">Methylation</keyword>
<dbReference type="Proteomes" id="UP000663823">
    <property type="component" value="Unassembled WGS sequence"/>
</dbReference>
<comment type="caution">
    <text evidence="15">The sequence shown here is derived from an EMBL/GenBank/DDBJ whole genome shotgun (WGS) entry which is preliminary data.</text>
</comment>
<feature type="disulfide bond" description="Interchain" evidence="12">
    <location>
        <position position="86"/>
    </location>
</feature>
<evidence type="ECO:0000256" key="6">
    <source>
        <dbReference type="ARBA" id="ARBA00022862"/>
    </source>
</evidence>
<dbReference type="GO" id="GO:0005737">
    <property type="term" value="C:cytoplasm"/>
    <property type="evidence" value="ECO:0007669"/>
    <property type="project" value="TreeGrafter"/>
</dbReference>
<name>A0A814ZTR1_9BILA</name>
<feature type="domain" description="ParB-like N-terminal" evidence="14">
    <location>
        <begin position="19"/>
        <end position="122"/>
    </location>
</feature>
<keyword evidence="5 10" id="KW-0067">ATP-binding</keyword>
<dbReference type="PIRSF" id="PIRSF017267">
    <property type="entry name" value="Sulfiredoxin"/>
    <property type="match status" value="1"/>
</dbReference>
<evidence type="ECO:0000256" key="5">
    <source>
        <dbReference type="ARBA" id="ARBA00022840"/>
    </source>
</evidence>
<sequence>MSSSHTNNACSSSQSQSIHSASIDEIHNIPMKDINRPLPSVLDENKVQSLIETIQTMESDRIPPIDVLWYEAPNSGNNYFFAMGGCHRWEAHKRLNSDTIRAKLVRTTLNDLKIYFGSSLPNLK</sequence>
<dbReference type="EMBL" id="CAJOAX010003761">
    <property type="protein sequence ID" value="CAF3871730.1"/>
    <property type="molecule type" value="Genomic_DNA"/>
</dbReference>